<keyword evidence="8" id="KW-1185">Reference proteome</keyword>
<feature type="transmembrane region" description="Helical" evidence="6">
    <location>
        <begin position="301"/>
        <end position="319"/>
    </location>
</feature>
<sequence length="432" mass="45571">MTNRVGQFSQILLIRLYAAAASFLLTLLLGRLLGPSEFGAYVFAMGWVSIAVLFTTFGFHHFAIRAIPPLIVRDRMPEAMGVVVFATVAITLLALATTLFARMNLGLFATDPALHGAVAAATLLLLPRSWNLLRTGVLQGLGHPVAGQVPERLLEPTLLLIAIGTIYLAGWPVSVESVLYLTLAAMIASLFLGMAALVRALRRIVVRPAFGNCVEWVRGAFKSSLVFAAGTVLGATDVVMLGLLSTPEETGIYGVAARFFLLMGLPFHAAGVYLSRPAAVCYANSDKAGLQAIAAKSSSRTLVACIGLAVPSTIAAAFVEQIFGSGFAPASLAIVLLVWTRVALSVFGEPSAFLANTGHVGRVSMVMLFGAVLNIILNAILAGPFGAMGAAIATALSYSAMTLLMTRFLENFLEIKAFSASLLLQAIKGDRR</sequence>
<dbReference type="RefSeq" id="WP_191076416.1">
    <property type="nucleotide sequence ID" value="NZ_JACTAG010000002.1"/>
</dbReference>
<proteinExistence type="predicted"/>
<feature type="transmembrane region" description="Helical" evidence="6">
    <location>
        <begin position="38"/>
        <end position="59"/>
    </location>
</feature>
<feature type="transmembrane region" description="Helical" evidence="6">
    <location>
        <begin position="79"/>
        <end position="101"/>
    </location>
</feature>
<feature type="transmembrane region" description="Helical" evidence="6">
    <location>
        <begin position="113"/>
        <end position="133"/>
    </location>
</feature>
<protein>
    <submittedName>
        <fullName evidence="7">Polysaccharide biosynthesis C-terminal domain-containing protein</fullName>
    </submittedName>
</protein>
<comment type="caution">
    <text evidence="7">The sequence shown here is derived from an EMBL/GenBank/DDBJ whole genome shotgun (WGS) entry which is preliminary data.</text>
</comment>
<dbReference type="PANTHER" id="PTHR30250">
    <property type="entry name" value="PST FAMILY PREDICTED COLANIC ACID TRANSPORTER"/>
    <property type="match status" value="1"/>
</dbReference>
<feature type="transmembrane region" description="Helical" evidence="6">
    <location>
        <begin position="251"/>
        <end position="274"/>
    </location>
</feature>
<feature type="transmembrane region" description="Helical" evidence="6">
    <location>
        <begin position="177"/>
        <end position="198"/>
    </location>
</feature>
<reference evidence="7" key="1">
    <citation type="submission" date="2020-08" db="EMBL/GenBank/DDBJ databases">
        <title>Sulfitobacter aestuariivivens sp. nov., isolated from a tidal flat.</title>
        <authorList>
            <person name="Park S."/>
            <person name="Yoon J.-H."/>
        </authorList>
    </citation>
    <scope>NUCLEOTIDE SEQUENCE</scope>
    <source>
        <strain evidence="7">TSTF-M16</strain>
    </source>
</reference>
<comment type="subcellular location">
    <subcellularLocation>
        <location evidence="1">Cell membrane</location>
        <topology evidence="1">Multi-pass membrane protein</topology>
    </subcellularLocation>
</comment>
<feature type="transmembrane region" description="Helical" evidence="6">
    <location>
        <begin position="325"/>
        <end position="348"/>
    </location>
</feature>
<feature type="transmembrane region" description="Helical" evidence="6">
    <location>
        <begin position="360"/>
        <end position="381"/>
    </location>
</feature>
<evidence type="ECO:0000256" key="5">
    <source>
        <dbReference type="ARBA" id="ARBA00023136"/>
    </source>
</evidence>
<dbReference type="Proteomes" id="UP000635142">
    <property type="component" value="Unassembled WGS sequence"/>
</dbReference>
<dbReference type="GO" id="GO:0005886">
    <property type="term" value="C:plasma membrane"/>
    <property type="evidence" value="ECO:0007669"/>
    <property type="project" value="UniProtKB-SubCell"/>
</dbReference>
<name>A0A927D922_9RHOB</name>
<feature type="transmembrane region" description="Helical" evidence="6">
    <location>
        <begin position="225"/>
        <end position="245"/>
    </location>
</feature>
<dbReference type="EMBL" id="JACTAG010000002">
    <property type="protein sequence ID" value="MBD3665442.1"/>
    <property type="molecule type" value="Genomic_DNA"/>
</dbReference>
<feature type="transmembrane region" description="Helical" evidence="6">
    <location>
        <begin position="387"/>
        <end position="409"/>
    </location>
</feature>
<feature type="transmembrane region" description="Helical" evidence="6">
    <location>
        <begin position="12"/>
        <end position="32"/>
    </location>
</feature>
<keyword evidence="4 6" id="KW-1133">Transmembrane helix</keyword>
<dbReference type="InterPro" id="IPR050833">
    <property type="entry name" value="Poly_Biosynth_Transport"/>
</dbReference>
<accession>A0A927D922</accession>
<gene>
    <name evidence="7" type="ORF">H9Q16_16030</name>
</gene>
<dbReference type="AlphaFoldDB" id="A0A927D922"/>
<dbReference type="PANTHER" id="PTHR30250:SF27">
    <property type="entry name" value="POLYSACCHARIDE BIOSYNTHESIS PROTEIN"/>
    <property type="match status" value="1"/>
</dbReference>
<evidence type="ECO:0000256" key="1">
    <source>
        <dbReference type="ARBA" id="ARBA00004651"/>
    </source>
</evidence>
<keyword evidence="2" id="KW-1003">Cell membrane</keyword>
<feature type="transmembrane region" description="Helical" evidence="6">
    <location>
        <begin position="153"/>
        <end position="171"/>
    </location>
</feature>
<keyword evidence="3 6" id="KW-0812">Transmembrane</keyword>
<evidence type="ECO:0000313" key="8">
    <source>
        <dbReference type="Proteomes" id="UP000635142"/>
    </source>
</evidence>
<dbReference type="InterPro" id="IPR002797">
    <property type="entry name" value="Polysacc_synth"/>
</dbReference>
<evidence type="ECO:0000256" key="6">
    <source>
        <dbReference type="SAM" id="Phobius"/>
    </source>
</evidence>
<dbReference type="Pfam" id="PF01943">
    <property type="entry name" value="Polysacc_synt"/>
    <property type="match status" value="1"/>
</dbReference>
<evidence type="ECO:0000256" key="4">
    <source>
        <dbReference type="ARBA" id="ARBA00022989"/>
    </source>
</evidence>
<evidence type="ECO:0000256" key="3">
    <source>
        <dbReference type="ARBA" id="ARBA00022692"/>
    </source>
</evidence>
<organism evidence="7 8">
    <name type="scientific">Sulfitobacter aestuariivivens</name>
    <dbReference type="NCBI Taxonomy" id="2766981"/>
    <lineage>
        <taxon>Bacteria</taxon>
        <taxon>Pseudomonadati</taxon>
        <taxon>Pseudomonadota</taxon>
        <taxon>Alphaproteobacteria</taxon>
        <taxon>Rhodobacterales</taxon>
        <taxon>Roseobacteraceae</taxon>
        <taxon>Sulfitobacter</taxon>
    </lineage>
</organism>
<evidence type="ECO:0000256" key="2">
    <source>
        <dbReference type="ARBA" id="ARBA00022475"/>
    </source>
</evidence>
<evidence type="ECO:0000313" key="7">
    <source>
        <dbReference type="EMBL" id="MBD3665442.1"/>
    </source>
</evidence>
<keyword evidence="5 6" id="KW-0472">Membrane</keyword>